<accession>A0A1R4KS92</accession>
<evidence type="ECO:0000313" key="3">
    <source>
        <dbReference type="Proteomes" id="UP000196320"/>
    </source>
</evidence>
<dbReference type="InterPro" id="IPR011008">
    <property type="entry name" value="Dimeric_a/b-barrel"/>
</dbReference>
<organism evidence="2 3">
    <name type="scientific">Microbacterium esteraromaticum</name>
    <dbReference type="NCBI Taxonomy" id="57043"/>
    <lineage>
        <taxon>Bacteria</taxon>
        <taxon>Bacillati</taxon>
        <taxon>Actinomycetota</taxon>
        <taxon>Actinomycetes</taxon>
        <taxon>Micrococcales</taxon>
        <taxon>Microbacteriaceae</taxon>
        <taxon>Microbacterium</taxon>
    </lineage>
</organism>
<dbReference type="Gene3D" id="3.30.70.100">
    <property type="match status" value="1"/>
</dbReference>
<feature type="domain" description="ABM" evidence="1">
    <location>
        <begin position="10"/>
        <end position="62"/>
    </location>
</feature>
<keyword evidence="3" id="KW-1185">Reference proteome</keyword>
<dbReference type="SUPFAM" id="SSF54909">
    <property type="entry name" value="Dimeric alpha+beta barrel"/>
    <property type="match status" value="1"/>
</dbReference>
<reference evidence="2 3" key="1">
    <citation type="submission" date="2017-02" db="EMBL/GenBank/DDBJ databases">
        <authorList>
            <person name="Peterson S.W."/>
        </authorList>
    </citation>
    <scope>NUCLEOTIDE SEQUENCE [LARGE SCALE GENOMIC DNA]</scope>
    <source>
        <strain evidence="2 3">B Mb 05.01</strain>
    </source>
</reference>
<protein>
    <submittedName>
        <fullName evidence="2">Arginase/agmatinase/formimionoglutamate hydrolase</fullName>
    </submittedName>
</protein>
<gene>
    <name evidence="2" type="ORF">FM104_15495</name>
</gene>
<dbReference type="AlphaFoldDB" id="A0A1R4KS92"/>
<dbReference type="GO" id="GO:0016787">
    <property type="term" value="F:hydrolase activity"/>
    <property type="evidence" value="ECO:0007669"/>
    <property type="project" value="UniProtKB-KW"/>
</dbReference>
<evidence type="ECO:0000259" key="1">
    <source>
        <dbReference type="Pfam" id="PF03992"/>
    </source>
</evidence>
<keyword evidence="2" id="KW-0378">Hydrolase</keyword>
<sequence length="84" mass="9564">MCRDDAEVQLVKRLLAQHITLTRSESGCAAFDVVQTSDPLVWQVDELFVDEVSFRAHQERAARSEWGIATRAVERRFSIEGLSE</sequence>
<name>A0A1R4KS92_9MICO</name>
<evidence type="ECO:0000313" key="2">
    <source>
        <dbReference type="EMBL" id="SJN46924.1"/>
    </source>
</evidence>
<dbReference type="Proteomes" id="UP000196320">
    <property type="component" value="Unassembled WGS sequence"/>
</dbReference>
<dbReference type="Pfam" id="PF03992">
    <property type="entry name" value="ABM"/>
    <property type="match status" value="1"/>
</dbReference>
<dbReference type="EMBL" id="FUKO01000047">
    <property type="protein sequence ID" value="SJN46924.1"/>
    <property type="molecule type" value="Genomic_DNA"/>
</dbReference>
<proteinExistence type="predicted"/>
<dbReference type="InterPro" id="IPR007138">
    <property type="entry name" value="ABM_dom"/>
</dbReference>